<feature type="domain" description="Tyr recombinase" evidence="4">
    <location>
        <begin position="135"/>
        <end position="317"/>
    </location>
</feature>
<evidence type="ECO:0000259" key="5">
    <source>
        <dbReference type="PROSITE" id="PS51900"/>
    </source>
</evidence>
<evidence type="ECO:0000259" key="4">
    <source>
        <dbReference type="PROSITE" id="PS51898"/>
    </source>
</evidence>
<sequence>MRKKLAERRKEHRQPTLEEGVELFVRVKKAEGVRERSVKDYREHYRYLNEFLTFYLRKDPVHVTDVTPEAIRSYIRYLLYHRKPRHEGQRRGLSPSTVNIRLRTLKTMCAYWNREGYAAQNAMENIKPVRDDRGEESRGLTREELRKIFDGLNDKYFGHWRDRVLMYLLLDTGLRINEAVYLKKAHVNFTHHEILVPSEAAKNRSYRSVPVSSEVLTLIRKLIEETEFHFGESEAVFRNGFGEQFTADAFRRRCIRLRDKIGIEKLSPHMFRHTFAREYLKAGGDLFTLQRILDHASITTTKTYVSPDMEYIRSQHAKATPLQRYL</sequence>
<dbReference type="RefSeq" id="WP_095821981.1">
    <property type="nucleotide sequence ID" value="NZ_NSGH01000009.1"/>
</dbReference>
<dbReference type="InterPro" id="IPR050090">
    <property type="entry name" value="Tyrosine_recombinase_XerCD"/>
</dbReference>
<dbReference type="Proteomes" id="UP000217561">
    <property type="component" value="Unassembled WGS sequence"/>
</dbReference>
<dbReference type="Gene3D" id="1.10.150.130">
    <property type="match status" value="1"/>
</dbReference>
<dbReference type="Gene3D" id="1.10.443.10">
    <property type="entry name" value="Intergrase catalytic core"/>
    <property type="match status" value="1"/>
</dbReference>
<dbReference type="Pfam" id="PF00589">
    <property type="entry name" value="Phage_integrase"/>
    <property type="match status" value="1"/>
</dbReference>
<comment type="caution">
    <text evidence="6">The sequence shown here is derived from an EMBL/GenBank/DDBJ whole genome shotgun (WGS) entry which is preliminary data.</text>
</comment>
<evidence type="ECO:0000256" key="1">
    <source>
        <dbReference type="ARBA" id="ARBA00023125"/>
    </source>
</evidence>
<proteinExistence type="predicted"/>
<reference evidence="6 7" key="1">
    <citation type="submission" date="2017-08" db="EMBL/GenBank/DDBJ databases">
        <title>Salimicrobium alkalisoli sp. nov., isolated from saline alkaline soil.</title>
        <authorList>
            <person name="Zhang G."/>
            <person name="Xiong Q."/>
        </authorList>
    </citation>
    <scope>NUCLEOTIDE SEQUENCE [LARGE SCALE GENOMIC DNA]</scope>
    <source>
        <strain evidence="6 7">WN024</strain>
    </source>
</reference>
<dbReference type="InterPro" id="IPR025269">
    <property type="entry name" value="SAM-like_dom"/>
</dbReference>
<evidence type="ECO:0000256" key="2">
    <source>
        <dbReference type="ARBA" id="ARBA00023172"/>
    </source>
</evidence>
<dbReference type="Pfam" id="PF13102">
    <property type="entry name" value="Phage_int_SAM_5"/>
    <property type="match status" value="1"/>
</dbReference>
<keyword evidence="2" id="KW-0233">DNA recombination</keyword>
<feature type="domain" description="Core-binding (CB)" evidence="5">
    <location>
        <begin position="15"/>
        <end position="113"/>
    </location>
</feature>
<organism evidence="6 7">
    <name type="scientific">Salimicrobium humidisoli</name>
    <dbReference type="NCBI Taxonomy" id="2029857"/>
    <lineage>
        <taxon>Bacteria</taxon>
        <taxon>Bacillati</taxon>
        <taxon>Bacillota</taxon>
        <taxon>Bacilli</taxon>
        <taxon>Bacillales</taxon>
        <taxon>Bacillaceae</taxon>
        <taxon>Salimicrobium</taxon>
    </lineage>
</organism>
<dbReference type="PROSITE" id="PS51898">
    <property type="entry name" value="TYR_RECOMBINASE"/>
    <property type="match status" value="1"/>
</dbReference>
<dbReference type="InterPro" id="IPR013762">
    <property type="entry name" value="Integrase-like_cat_sf"/>
</dbReference>
<evidence type="ECO:0000313" key="7">
    <source>
        <dbReference type="Proteomes" id="UP000217561"/>
    </source>
</evidence>
<evidence type="ECO:0008006" key="8">
    <source>
        <dbReference type="Google" id="ProtNLM"/>
    </source>
</evidence>
<accession>A0ABX4HRC1</accession>
<evidence type="ECO:0000256" key="3">
    <source>
        <dbReference type="PROSITE-ProRule" id="PRU01248"/>
    </source>
</evidence>
<dbReference type="InterPro" id="IPR011010">
    <property type="entry name" value="DNA_brk_join_enz"/>
</dbReference>
<dbReference type="PROSITE" id="PS51900">
    <property type="entry name" value="CB"/>
    <property type="match status" value="1"/>
</dbReference>
<keyword evidence="1 3" id="KW-0238">DNA-binding</keyword>
<dbReference type="SUPFAM" id="SSF56349">
    <property type="entry name" value="DNA breaking-rejoining enzymes"/>
    <property type="match status" value="1"/>
</dbReference>
<protein>
    <recommendedName>
        <fullName evidence="8">Integrase/recombinase XerD</fullName>
    </recommendedName>
</protein>
<evidence type="ECO:0000313" key="6">
    <source>
        <dbReference type="EMBL" id="PBB05751.1"/>
    </source>
</evidence>
<name>A0ABX4HRC1_9BACI</name>
<keyword evidence="7" id="KW-1185">Reference proteome</keyword>
<gene>
    <name evidence="6" type="ORF">CKW00_07050</name>
</gene>
<dbReference type="InterPro" id="IPR010998">
    <property type="entry name" value="Integrase_recombinase_N"/>
</dbReference>
<dbReference type="EMBL" id="NSGH01000009">
    <property type="protein sequence ID" value="PBB05751.1"/>
    <property type="molecule type" value="Genomic_DNA"/>
</dbReference>
<dbReference type="PANTHER" id="PTHR30349">
    <property type="entry name" value="PHAGE INTEGRASE-RELATED"/>
    <property type="match status" value="1"/>
</dbReference>
<dbReference type="CDD" id="cd00397">
    <property type="entry name" value="DNA_BRE_C"/>
    <property type="match status" value="1"/>
</dbReference>
<dbReference type="InterPro" id="IPR002104">
    <property type="entry name" value="Integrase_catalytic"/>
</dbReference>
<dbReference type="InterPro" id="IPR044068">
    <property type="entry name" value="CB"/>
</dbReference>